<dbReference type="PRINTS" id="PR01411">
    <property type="entry name" value="CCMFBIOGNSIS"/>
</dbReference>
<evidence type="ECO:0000313" key="9">
    <source>
        <dbReference type="EMBL" id="HAC29702.1"/>
    </source>
</evidence>
<comment type="similarity">
    <text evidence="2">Belongs to the CcmF/CycK/Ccl1/NrfE/CcsA family.</text>
</comment>
<keyword evidence="5" id="KW-0201">Cytochrome c-type biogenesis</keyword>
<sequence>MLTLTIPEVGLFALLIALCLSLLQATVPLLGAATRRPLWMAFAEPMAWGQFVFLLVSYASLTASFLLDDFSVDYVARNSNSMLPWYYKFTAVWGSHEGSVLLWSLILSGWGFAVSLFSRQLPRDMLARVLGVLGVVSAGFLLFIVVTSSPFDRLLPGMPADGADLNPLLQDVGLIIHPPMLYMGYVGFSVVFAFAIAALIEGRLDAAWTRWVRPWTNIAWAFLTLGIALGSWWAYYELGWGGWWFWDPV</sequence>
<feature type="transmembrane region" description="Helical" evidence="7">
    <location>
        <begin position="212"/>
        <end position="235"/>
    </location>
</feature>
<comment type="function">
    <text evidence="6">Required for the biogenesis of c-type cytochromes. Possible subunit of a heme lyase.</text>
</comment>
<dbReference type="PANTHER" id="PTHR43653:SF1">
    <property type="entry name" value="CYTOCHROME C-TYPE BIOGENESIS PROTEIN CCMF"/>
    <property type="match status" value="1"/>
</dbReference>
<evidence type="ECO:0000256" key="3">
    <source>
        <dbReference type="ARBA" id="ARBA00022475"/>
    </source>
</evidence>
<keyword evidence="7" id="KW-1133">Transmembrane helix</keyword>
<evidence type="ECO:0000259" key="8">
    <source>
        <dbReference type="Pfam" id="PF01578"/>
    </source>
</evidence>
<organism evidence="9 10">
    <name type="scientific">Marinobacter nauticus</name>
    <name type="common">Marinobacter hydrocarbonoclasticus</name>
    <name type="synonym">Marinobacter aquaeolei</name>
    <dbReference type="NCBI Taxonomy" id="2743"/>
    <lineage>
        <taxon>Bacteria</taxon>
        <taxon>Pseudomonadati</taxon>
        <taxon>Pseudomonadota</taxon>
        <taxon>Gammaproteobacteria</taxon>
        <taxon>Pseudomonadales</taxon>
        <taxon>Marinobacteraceae</taxon>
        <taxon>Marinobacter</taxon>
    </lineage>
</organism>
<feature type="transmembrane region" description="Helical" evidence="7">
    <location>
        <begin position="100"/>
        <end position="117"/>
    </location>
</feature>
<dbReference type="GO" id="GO:0020037">
    <property type="term" value="F:heme binding"/>
    <property type="evidence" value="ECO:0007669"/>
    <property type="project" value="InterPro"/>
</dbReference>
<dbReference type="InterPro" id="IPR003568">
    <property type="entry name" value="Cyt_c_biogenesis_CcmF"/>
</dbReference>
<gene>
    <name evidence="9" type="ORF">DCF82_18145</name>
</gene>
<dbReference type="EMBL" id="DLYI01000246">
    <property type="protein sequence ID" value="HAC29702.1"/>
    <property type="molecule type" value="Genomic_DNA"/>
</dbReference>
<dbReference type="GO" id="GO:0015232">
    <property type="term" value="F:heme transmembrane transporter activity"/>
    <property type="evidence" value="ECO:0007669"/>
    <property type="project" value="InterPro"/>
</dbReference>
<feature type="transmembrane region" description="Helical" evidence="7">
    <location>
        <begin position="46"/>
        <end position="67"/>
    </location>
</feature>
<dbReference type="GO" id="GO:0017004">
    <property type="term" value="P:cytochrome complex assembly"/>
    <property type="evidence" value="ECO:0007669"/>
    <property type="project" value="UniProtKB-KW"/>
</dbReference>
<evidence type="ECO:0000256" key="1">
    <source>
        <dbReference type="ARBA" id="ARBA00004429"/>
    </source>
</evidence>
<keyword evidence="9" id="KW-0456">Lyase</keyword>
<dbReference type="Pfam" id="PF01578">
    <property type="entry name" value="Cytochrom_C_asm"/>
    <property type="match status" value="1"/>
</dbReference>
<name>A0A3B8WP34_MARNT</name>
<keyword evidence="3" id="KW-1003">Cell membrane</keyword>
<dbReference type="PRINTS" id="PR01410">
    <property type="entry name" value="CCBIOGENESIS"/>
</dbReference>
<comment type="caution">
    <text evidence="9">The sequence shown here is derived from an EMBL/GenBank/DDBJ whole genome shotgun (WGS) entry which is preliminary data.</text>
</comment>
<dbReference type="PANTHER" id="PTHR43653">
    <property type="entry name" value="CYTOCHROME C ASSEMBLY PROTEIN-RELATED"/>
    <property type="match status" value="1"/>
</dbReference>
<comment type="subcellular location">
    <subcellularLocation>
        <location evidence="1">Cell inner membrane</location>
        <topology evidence="1">Multi-pass membrane protein</topology>
    </subcellularLocation>
</comment>
<proteinExistence type="inferred from homology"/>
<feature type="non-terminal residue" evidence="9">
    <location>
        <position position="249"/>
    </location>
</feature>
<feature type="transmembrane region" description="Helical" evidence="7">
    <location>
        <begin position="129"/>
        <end position="151"/>
    </location>
</feature>
<evidence type="ECO:0000256" key="2">
    <source>
        <dbReference type="ARBA" id="ARBA00009186"/>
    </source>
</evidence>
<evidence type="ECO:0000256" key="7">
    <source>
        <dbReference type="SAM" id="Phobius"/>
    </source>
</evidence>
<dbReference type="InterPro" id="IPR003567">
    <property type="entry name" value="Cyt_c_biogenesis"/>
</dbReference>
<evidence type="ECO:0000256" key="6">
    <source>
        <dbReference type="ARBA" id="ARBA00037230"/>
    </source>
</evidence>
<feature type="transmembrane region" description="Helical" evidence="7">
    <location>
        <begin position="12"/>
        <end position="34"/>
    </location>
</feature>
<accession>A0A3B8WP34</accession>
<evidence type="ECO:0000256" key="5">
    <source>
        <dbReference type="ARBA" id="ARBA00022748"/>
    </source>
</evidence>
<dbReference type="AlphaFoldDB" id="A0A3B8WP34"/>
<dbReference type="InterPro" id="IPR002541">
    <property type="entry name" value="Cyt_c_assembly"/>
</dbReference>
<protein>
    <submittedName>
        <fullName evidence="9">Heme lyase NrfEFG subunit NrfE</fullName>
    </submittedName>
</protein>
<dbReference type="GO" id="GO:0005886">
    <property type="term" value="C:plasma membrane"/>
    <property type="evidence" value="ECO:0007669"/>
    <property type="project" value="UniProtKB-SubCell"/>
</dbReference>
<keyword evidence="7" id="KW-0812">Transmembrane</keyword>
<keyword evidence="4" id="KW-0997">Cell inner membrane</keyword>
<evidence type="ECO:0000256" key="4">
    <source>
        <dbReference type="ARBA" id="ARBA00022519"/>
    </source>
</evidence>
<evidence type="ECO:0000313" key="10">
    <source>
        <dbReference type="Proteomes" id="UP000261325"/>
    </source>
</evidence>
<keyword evidence="7" id="KW-0472">Membrane</keyword>
<reference evidence="9 10" key="1">
    <citation type="journal article" date="2018" name="Nat. Biotechnol.">
        <title>A standardized bacterial taxonomy based on genome phylogeny substantially revises the tree of life.</title>
        <authorList>
            <person name="Parks D.H."/>
            <person name="Chuvochina M."/>
            <person name="Waite D.W."/>
            <person name="Rinke C."/>
            <person name="Skarshewski A."/>
            <person name="Chaumeil P.A."/>
            <person name="Hugenholtz P."/>
        </authorList>
    </citation>
    <scope>NUCLEOTIDE SEQUENCE [LARGE SCALE GENOMIC DNA]</scope>
    <source>
        <strain evidence="9">UBA9049</strain>
    </source>
</reference>
<feature type="transmembrane region" description="Helical" evidence="7">
    <location>
        <begin position="180"/>
        <end position="200"/>
    </location>
</feature>
<feature type="domain" description="Cytochrome c assembly protein" evidence="8">
    <location>
        <begin position="93"/>
        <end position="249"/>
    </location>
</feature>
<dbReference type="Proteomes" id="UP000261325">
    <property type="component" value="Unassembled WGS sequence"/>
</dbReference>
<dbReference type="GO" id="GO:0016829">
    <property type="term" value="F:lyase activity"/>
    <property type="evidence" value="ECO:0007669"/>
    <property type="project" value="UniProtKB-KW"/>
</dbReference>